<keyword evidence="3" id="KW-1185">Reference proteome</keyword>
<evidence type="ECO:0000313" key="2">
    <source>
        <dbReference type="EMBL" id="OLP82475.1"/>
    </source>
</evidence>
<evidence type="ECO:0000313" key="3">
    <source>
        <dbReference type="Proteomes" id="UP000186817"/>
    </source>
</evidence>
<proteinExistence type="predicted"/>
<comment type="caution">
    <text evidence="2">The sequence shown here is derived from an EMBL/GenBank/DDBJ whole genome shotgun (WGS) entry which is preliminary data.</text>
</comment>
<protein>
    <submittedName>
        <fullName evidence="2">Uncharacterized protein</fullName>
    </submittedName>
</protein>
<dbReference type="EMBL" id="LSRX01001189">
    <property type="protein sequence ID" value="OLP82475.1"/>
    <property type="molecule type" value="Genomic_DNA"/>
</dbReference>
<organism evidence="2 3">
    <name type="scientific">Symbiodinium microadriaticum</name>
    <name type="common">Dinoflagellate</name>
    <name type="synonym">Zooxanthella microadriatica</name>
    <dbReference type="NCBI Taxonomy" id="2951"/>
    <lineage>
        <taxon>Eukaryota</taxon>
        <taxon>Sar</taxon>
        <taxon>Alveolata</taxon>
        <taxon>Dinophyceae</taxon>
        <taxon>Suessiales</taxon>
        <taxon>Symbiodiniaceae</taxon>
        <taxon>Symbiodinium</taxon>
    </lineage>
</organism>
<name>A0A1Q9CHS8_SYMMI</name>
<feature type="region of interest" description="Disordered" evidence="1">
    <location>
        <begin position="64"/>
        <end position="86"/>
    </location>
</feature>
<accession>A0A1Q9CHS8</accession>
<evidence type="ECO:0000256" key="1">
    <source>
        <dbReference type="SAM" id="MobiDB-lite"/>
    </source>
</evidence>
<gene>
    <name evidence="2" type="ORF">AK812_SmicGene36864</name>
</gene>
<dbReference type="AlphaFoldDB" id="A0A1Q9CHS8"/>
<dbReference type="Proteomes" id="UP000186817">
    <property type="component" value="Unassembled WGS sequence"/>
</dbReference>
<sequence length="352" mass="37983">MAGWKKHARTSLTCQRCGQAGWPSYEDVSLSNGPLMFPGYMNFCSCASRPCEVGSQHDRQIWREVDDWQDGPDGNTRRHGSPRRISSGAGRRCYGVDGGYMKGRISDVSSDKGCLAGGSFTDGGVFCEVGSQHDCHIGRKVDDWQDGPEGNTCWHGSPRRSSSGAGWGCYDEDGGYIKDCSSGVSGSRSSGCDSDQGCLTGGSSTDDDSNTCNNYGSSASQVMEAYCVDGSRKAHGARGCAADVDCCAVGSYSTGYSEEMRNGTWEPLPPNLDVFSRGQELLGCHAMSDCTSKGLLPSLQWLCIVKLQNAGRQVLSNCMLYSRSLQLLQRYRGDLRLFVRTLTDKLDGRQAG</sequence>
<reference evidence="2 3" key="1">
    <citation type="submission" date="2016-02" db="EMBL/GenBank/DDBJ databases">
        <title>Genome analysis of coral dinoflagellate symbionts highlights evolutionary adaptations to a symbiotic lifestyle.</title>
        <authorList>
            <person name="Aranda M."/>
            <person name="Li Y."/>
            <person name="Liew Y.J."/>
            <person name="Baumgarten S."/>
            <person name="Simakov O."/>
            <person name="Wilson M."/>
            <person name="Piel J."/>
            <person name="Ashoor H."/>
            <person name="Bougouffa S."/>
            <person name="Bajic V.B."/>
            <person name="Ryu T."/>
            <person name="Ravasi T."/>
            <person name="Bayer T."/>
            <person name="Micklem G."/>
            <person name="Kim H."/>
            <person name="Bhak J."/>
            <person name="Lajeunesse T.C."/>
            <person name="Voolstra C.R."/>
        </authorList>
    </citation>
    <scope>NUCLEOTIDE SEQUENCE [LARGE SCALE GENOMIC DNA]</scope>
    <source>
        <strain evidence="2 3">CCMP2467</strain>
    </source>
</reference>